<evidence type="ECO:0000256" key="1">
    <source>
        <dbReference type="SAM" id="Phobius"/>
    </source>
</evidence>
<sequence>MQFKLNLNPGQKRKILLIIRLLLLAAACFYLLFLLKNNFLIEDNQFQLYFANQAGSLLVSEKRELTIAEDKYRALVAALIEGPQTADLEATIPAGVKLIDYQIKAKTITLNFNTALRDNHSGGSAGETLTVYSIVNTLTALSEIDRVTILIDGQQIDSLVGHLDLSRPLRYNQKLVAGN</sequence>
<protein>
    <submittedName>
        <fullName evidence="3">Sporulation and spore germination</fullName>
    </submittedName>
</protein>
<dbReference type="AlphaFoldDB" id="A0A1I4J3I4"/>
<keyword evidence="1" id="KW-1133">Transmembrane helix</keyword>
<evidence type="ECO:0000259" key="2">
    <source>
        <dbReference type="SMART" id="SM00909"/>
    </source>
</evidence>
<keyword evidence="1" id="KW-0812">Transmembrane</keyword>
<keyword evidence="1" id="KW-0472">Membrane</keyword>
<feature type="domain" description="GerMN" evidence="2">
    <location>
        <begin position="72"/>
        <end position="160"/>
    </location>
</feature>
<evidence type="ECO:0000313" key="4">
    <source>
        <dbReference type="Proteomes" id="UP000199006"/>
    </source>
</evidence>
<keyword evidence="4" id="KW-1185">Reference proteome</keyword>
<feature type="transmembrane region" description="Helical" evidence="1">
    <location>
        <begin position="15"/>
        <end position="35"/>
    </location>
</feature>
<dbReference type="STRING" id="29563.SAMN02983006_01594"/>
<gene>
    <name evidence="3" type="ORF">SAMN02983006_01594</name>
</gene>
<dbReference type="RefSeq" id="WP_089861701.1">
    <property type="nucleotide sequence ID" value="NZ_FOTI01000020.1"/>
</dbReference>
<dbReference type="OrthoDB" id="9809406at2"/>
<dbReference type="SMART" id="SM00909">
    <property type="entry name" value="Germane"/>
    <property type="match status" value="1"/>
</dbReference>
<reference evidence="3 4" key="1">
    <citation type="submission" date="2016-10" db="EMBL/GenBank/DDBJ databases">
        <authorList>
            <person name="de Groot N.N."/>
        </authorList>
    </citation>
    <scope>NUCLEOTIDE SEQUENCE [LARGE SCALE GENOMIC DNA]</scope>
    <source>
        <strain evidence="3 4">ATCC 51327</strain>
    </source>
</reference>
<dbReference type="Proteomes" id="UP000199006">
    <property type="component" value="Unassembled WGS sequence"/>
</dbReference>
<dbReference type="InterPro" id="IPR019606">
    <property type="entry name" value="GerMN"/>
</dbReference>
<evidence type="ECO:0000313" key="3">
    <source>
        <dbReference type="EMBL" id="SFL61100.1"/>
    </source>
</evidence>
<name>A0A1I4J3I4_9FIRM</name>
<accession>A0A1I4J3I4</accession>
<proteinExistence type="predicted"/>
<organism evidence="3 4">
    <name type="scientific">Halanaerobium salsuginis</name>
    <dbReference type="NCBI Taxonomy" id="29563"/>
    <lineage>
        <taxon>Bacteria</taxon>
        <taxon>Bacillati</taxon>
        <taxon>Bacillota</taxon>
        <taxon>Clostridia</taxon>
        <taxon>Halanaerobiales</taxon>
        <taxon>Halanaerobiaceae</taxon>
        <taxon>Halanaerobium</taxon>
    </lineage>
</organism>
<dbReference type="Pfam" id="PF10646">
    <property type="entry name" value="Germane"/>
    <property type="match status" value="1"/>
</dbReference>
<dbReference type="EMBL" id="FOTI01000020">
    <property type="protein sequence ID" value="SFL61100.1"/>
    <property type="molecule type" value="Genomic_DNA"/>
</dbReference>